<comment type="caution">
    <text evidence="1">The sequence shown here is derived from an EMBL/GenBank/DDBJ whole genome shotgun (WGS) entry which is preliminary data.</text>
</comment>
<dbReference type="Proteomes" id="UP000028542">
    <property type="component" value="Unassembled WGS sequence"/>
</dbReference>
<evidence type="ECO:0000313" key="2">
    <source>
        <dbReference type="Proteomes" id="UP000028542"/>
    </source>
</evidence>
<dbReference type="SUPFAM" id="SSF160443">
    <property type="entry name" value="SMR domain-like"/>
    <property type="match status" value="1"/>
</dbReference>
<evidence type="ECO:0000313" key="1">
    <source>
        <dbReference type="EMBL" id="KEZ87485.1"/>
    </source>
</evidence>
<dbReference type="AlphaFoldDB" id="A0A084JEV1"/>
<dbReference type="EMBL" id="JPMD01000011">
    <property type="protein sequence ID" value="KEZ87485.1"/>
    <property type="molecule type" value="Genomic_DNA"/>
</dbReference>
<gene>
    <name evidence="1" type="ORF">IO99_05235</name>
</gene>
<dbReference type="STRING" id="318464.IO99_05235"/>
<dbReference type="InterPro" id="IPR036063">
    <property type="entry name" value="Smr_dom_sf"/>
</dbReference>
<sequence>MKVDLHRMRVWEAAMYLNEAVNNAPENIKEIIVIHGYHNGTSLLDMVRKDFINKRVGKKLLGINQGITSLILN</sequence>
<name>A0A084JEV1_9CLOT</name>
<dbReference type="Gene3D" id="3.30.1370.110">
    <property type="match status" value="1"/>
</dbReference>
<proteinExistence type="predicted"/>
<protein>
    <recommendedName>
        <fullName evidence="3">Smr domain-containing protein</fullName>
    </recommendedName>
</protein>
<keyword evidence="2" id="KW-1185">Reference proteome</keyword>
<reference evidence="1 2" key="1">
    <citation type="submission" date="2014-07" db="EMBL/GenBank/DDBJ databases">
        <title>Draft genome of Clostridium sulfidigenes 113A isolated from sediments associated with methane hydrate from Krishna Godavari basin.</title>
        <authorList>
            <person name="Honkalas V.S."/>
            <person name="Dabir A.P."/>
            <person name="Arora P."/>
            <person name="Dhakephalkar P.K."/>
        </authorList>
    </citation>
    <scope>NUCLEOTIDE SEQUENCE [LARGE SCALE GENOMIC DNA]</scope>
    <source>
        <strain evidence="1 2">113A</strain>
    </source>
</reference>
<organism evidence="1 2">
    <name type="scientific">Clostridium sulfidigenes</name>
    <dbReference type="NCBI Taxonomy" id="318464"/>
    <lineage>
        <taxon>Bacteria</taxon>
        <taxon>Bacillati</taxon>
        <taxon>Bacillota</taxon>
        <taxon>Clostridia</taxon>
        <taxon>Eubacteriales</taxon>
        <taxon>Clostridiaceae</taxon>
        <taxon>Clostridium</taxon>
    </lineage>
</organism>
<accession>A0A084JEV1</accession>
<evidence type="ECO:0008006" key="3">
    <source>
        <dbReference type="Google" id="ProtNLM"/>
    </source>
</evidence>
<dbReference type="eggNOG" id="COG1193">
    <property type="taxonomic scope" value="Bacteria"/>
</dbReference>